<evidence type="ECO:0000313" key="2">
    <source>
        <dbReference type="EMBL" id="BCZ22990.1"/>
    </source>
</evidence>
<reference evidence="2 3" key="2">
    <citation type="submission" date="2021-07" db="EMBL/GenBank/DDBJ databases">
        <authorList>
            <person name="Matsumoto Y."/>
            <person name="Motooka D."/>
            <person name="Nakamura S."/>
        </authorList>
    </citation>
    <scope>NUCLEOTIDE SEQUENCE [LARGE SCALE GENOMIC DNA]</scope>
    <source>
        <strain evidence="2 3">TY59</strain>
    </source>
</reference>
<dbReference type="InterPro" id="IPR012349">
    <property type="entry name" value="Split_barrel_FMN-bd"/>
</dbReference>
<reference evidence="2 3" key="1">
    <citation type="submission" date="2021-07" db="EMBL/GenBank/DDBJ databases">
        <title>Complete genome sequence of nontuberculous Mycobacterium sp. TY59.</title>
        <authorList>
            <person name="Fukushima K."/>
        </authorList>
    </citation>
    <scope>NUCLEOTIDE SEQUENCE [LARGE SCALE GENOMIC DNA]</scope>
    <source>
        <strain evidence="2 3">TY59</strain>
    </source>
</reference>
<accession>A0ABN6IGQ4</accession>
<dbReference type="Proteomes" id="UP000826012">
    <property type="component" value="Chromosome"/>
</dbReference>
<dbReference type="Pfam" id="PF04075">
    <property type="entry name" value="F420H2_quin_red"/>
    <property type="match status" value="1"/>
</dbReference>
<evidence type="ECO:0000256" key="1">
    <source>
        <dbReference type="SAM" id="MobiDB-lite"/>
    </source>
</evidence>
<evidence type="ECO:0000313" key="3">
    <source>
        <dbReference type="Proteomes" id="UP000826012"/>
    </source>
</evidence>
<evidence type="ECO:0008006" key="4">
    <source>
        <dbReference type="Google" id="ProtNLM"/>
    </source>
</evidence>
<keyword evidence="3" id="KW-1185">Reference proteome</keyword>
<dbReference type="InterPro" id="IPR004378">
    <property type="entry name" value="F420H2_quin_Rdtase"/>
</dbReference>
<dbReference type="Gene3D" id="2.30.110.10">
    <property type="entry name" value="Electron Transport, Fmn-binding Protein, Chain A"/>
    <property type="match status" value="1"/>
</dbReference>
<dbReference type="EMBL" id="AP024828">
    <property type="protein sequence ID" value="BCZ22990.1"/>
    <property type="molecule type" value="Genomic_DNA"/>
</dbReference>
<proteinExistence type="predicted"/>
<dbReference type="NCBIfam" id="TIGR00026">
    <property type="entry name" value="hi_GC_TIGR00026"/>
    <property type="match status" value="1"/>
</dbReference>
<feature type="region of interest" description="Disordered" evidence="1">
    <location>
        <begin position="1"/>
        <end position="22"/>
    </location>
</feature>
<gene>
    <name evidence="2" type="ORF">MTY59_28450</name>
</gene>
<protein>
    <recommendedName>
        <fullName evidence="4">Nitroreductase family deazaflavin-dependent oxidoreductase</fullName>
    </recommendedName>
</protein>
<organism evidence="2 3">
    <name type="scientific">Mycobacterium senriense</name>
    <dbReference type="NCBI Taxonomy" id="2775496"/>
    <lineage>
        <taxon>Bacteria</taxon>
        <taxon>Bacillati</taxon>
        <taxon>Actinomycetota</taxon>
        <taxon>Actinomycetes</taxon>
        <taxon>Mycobacteriales</taxon>
        <taxon>Mycobacteriaceae</taxon>
        <taxon>Mycobacterium</taxon>
        <taxon>Mycobacterium avium complex (MAC)</taxon>
    </lineage>
</organism>
<sequence length="186" mass="20912">MSGTETGAAPDDGVPQEWRHNPFTRWPQRGGKALSTLQLPYFLLHPPAGFGVLTTTGRRTGKPRRKCVRVILDNSVAYLVMLGPVLLKLPKDQAITNWLRNIRANPAVRLRVSAGMFTGTARELSEPAELATARRAYTNTVNAFDSWEYRFHTADRPTHDKIQRLHQHWFDTGVPVAIDLRDSGSR</sequence>
<dbReference type="SUPFAM" id="SSF50475">
    <property type="entry name" value="FMN-binding split barrel"/>
    <property type="match status" value="1"/>
</dbReference>
<name>A0ABN6IGQ4_9MYCO</name>